<dbReference type="EMBL" id="FOZZ01000014">
    <property type="protein sequence ID" value="SFT13837.1"/>
    <property type="molecule type" value="Genomic_DNA"/>
</dbReference>
<comment type="catalytic activity">
    <reaction evidence="7 15">
        <text>N-terminal L-lysyl-[protein] + L-leucyl-tRNA(Leu) = N-terminal L-leucyl-L-lysyl-[protein] + tRNA(Leu) + H(+)</text>
        <dbReference type="Rhea" id="RHEA:12340"/>
        <dbReference type="Rhea" id="RHEA-COMP:9613"/>
        <dbReference type="Rhea" id="RHEA-COMP:9622"/>
        <dbReference type="Rhea" id="RHEA-COMP:12670"/>
        <dbReference type="Rhea" id="RHEA-COMP:12671"/>
        <dbReference type="ChEBI" id="CHEBI:15378"/>
        <dbReference type="ChEBI" id="CHEBI:65249"/>
        <dbReference type="ChEBI" id="CHEBI:78442"/>
        <dbReference type="ChEBI" id="CHEBI:78494"/>
        <dbReference type="ChEBI" id="CHEBI:133043"/>
        <dbReference type="EC" id="2.3.2.6"/>
    </reaction>
</comment>
<evidence type="ECO:0000313" key="17">
    <source>
        <dbReference type="Proteomes" id="UP000198785"/>
    </source>
</evidence>
<comment type="catalytic activity">
    <reaction evidence="6 15">
        <text>N-terminal L-arginyl-[protein] + L-leucyl-tRNA(Leu) = N-terminal L-leucyl-L-arginyl-[protein] + tRNA(Leu) + H(+)</text>
        <dbReference type="Rhea" id="RHEA:50416"/>
        <dbReference type="Rhea" id="RHEA-COMP:9613"/>
        <dbReference type="Rhea" id="RHEA-COMP:9622"/>
        <dbReference type="Rhea" id="RHEA-COMP:12672"/>
        <dbReference type="Rhea" id="RHEA-COMP:12673"/>
        <dbReference type="ChEBI" id="CHEBI:15378"/>
        <dbReference type="ChEBI" id="CHEBI:64719"/>
        <dbReference type="ChEBI" id="CHEBI:78442"/>
        <dbReference type="ChEBI" id="CHEBI:78494"/>
        <dbReference type="ChEBI" id="CHEBI:133044"/>
        <dbReference type="EC" id="2.3.2.6"/>
    </reaction>
</comment>
<keyword evidence="2 15" id="KW-0963">Cytoplasm</keyword>
<evidence type="ECO:0000256" key="11">
    <source>
        <dbReference type="ARBA" id="ARBA00074372"/>
    </source>
</evidence>
<keyword evidence="3 15" id="KW-0808">Transferase</keyword>
<dbReference type="InterPro" id="IPR042203">
    <property type="entry name" value="Leu/Phe-tRNA_Trfase_C"/>
</dbReference>
<evidence type="ECO:0000256" key="6">
    <source>
        <dbReference type="ARBA" id="ARBA00050652"/>
    </source>
</evidence>
<dbReference type="PANTHER" id="PTHR30098:SF2">
    <property type="entry name" value="LEUCYL_PHENYLALANYL-TRNA--PROTEIN TRANSFERASE"/>
    <property type="match status" value="1"/>
</dbReference>
<evidence type="ECO:0000256" key="4">
    <source>
        <dbReference type="ARBA" id="ARBA00023315"/>
    </source>
</evidence>
<dbReference type="PANTHER" id="PTHR30098">
    <property type="entry name" value="LEUCYL/PHENYLALANYL-TRNA--PROTEIN TRANSFERASE"/>
    <property type="match status" value="1"/>
</dbReference>
<evidence type="ECO:0000256" key="10">
    <source>
        <dbReference type="ARBA" id="ARBA00066767"/>
    </source>
</evidence>
<proteinExistence type="inferred from homology"/>
<evidence type="ECO:0000256" key="15">
    <source>
        <dbReference type="HAMAP-Rule" id="MF_00688"/>
    </source>
</evidence>
<dbReference type="Proteomes" id="UP000198785">
    <property type="component" value="Unassembled WGS sequence"/>
</dbReference>
<evidence type="ECO:0000256" key="1">
    <source>
        <dbReference type="ARBA" id="ARBA00004496"/>
    </source>
</evidence>
<evidence type="ECO:0000256" key="14">
    <source>
        <dbReference type="ARBA" id="ARBA00083640"/>
    </source>
</evidence>
<evidence type="ECO:0000313" key="16">
    <source>
        <dbReference type="EMBL" id="SFT13837.1"/>
    </source>
</evidence>
<protein>
    <recommendedName>
        <fullName evidence="11 15">Leucyl/phenylalanyl-tRNA--protein transferase</fullName>
        <ecNumber evidence="10 15">2.3.2.6</ecNumber>
    </recommendedName>
    <alternativeName>
        <fullName evidence="12 15">L/F-transferase</fullName>
    </alternativeName>
    <alternativeName>
        <fullName evidence="13 15">Leucyltransferase</fullName>
    </alternativeName>
    <alternativeName>
        <fullName evidence="14 15">Phenyalanyltransferase</fullName>
    </alternativeName>
</protein>
<comment type="subcellular location">
    <subcellularLocation>
        <location evidence="1 15">Cytoplasm</location>
    </subcellularLocation>
</comment>
<keyword evidence="4 15" id="KW-0012">Acyltransferase</keyword>
<comment type="function">
    <text evidence="8 15">Functions in the N-end rule pathway of protein degradation where it conjugates Leu, Phe and, less efficiently, Met from aminoacyl-tRNAs to the N-termini of proteins containing an N-terminal arginine or lysine.</text>
</comment>
<dbReference type="Pfam" id="PF03588">
    <property type="entry name" value="Leu_Phe_trans"/>
    <property type="match status" value="1"/>
</dbReference>
<dbReference type="SUPFAM" id="SSF55729">
    <property type="entry name" value="Acyl-CoA N-acyltransferases (Nat)"/>
    <property type="match status" value="1"/>
</dbReference>
<evidence type="ECO:0000256" key="7">
    <source>
        <dbReference type="ARBA" id="ARBA00051538"/>
    </source>
</evidence>
<dbReference type="InterPro" id="IPR016181">
    <property type="entry name" value="Acyl_CoA_acyltransferase"/>
</dbReference>
<dbReference type="InterPro" id="IPR004616">
    <property type="entry name" value="Leu/Phe-tRNA_Trfase"/>
</dbReference>
<dbReference type="EC" id="2.3.2.6" evidence="10 15"/>
<dbReference type="Gene3D" id="3.40.630.70">
    <property type="entry name" value="Leucyl/phenylalanyl-tRNA-protein transferase, C-terminal domain"/>
    <property type="match status" value="1"/>
</dbReference>
<comment type="catalytic activity">
    <reaction evidence="5 15">
        <text>L-phenylalanyl-tRNA(Phe) + an N-terminal L-alpha-aminoacyl-[protein] = an N-terminal L-phenylalanyl-L-alpha-aminoacyl-[protein] + tRNA(Phe)</text>
        <dbReference type="Rhea" id="RHEA:43632"/>
        <dbReference type="Rhea" id="RHEA-COMP:9668"/>
        <dbReference type="Rhea" id="RHEA-COMP:9699"/>
        <dbReference type="Rhea" id="RHEA-COMP:10636"/>
        <dbReference type="Rhea" id="RHEA-COMP:10637"/>
        <dbReference type="ChEBI" id="CHEBI:78442"/>
        <dbReference type="ChEBI" id="CHEBI:78531"/>
        <dbReference type="ChEBI" id="CHEBI:78597"/>
        <dbReference type="ChEBI" id="CHEBI:83561"/>
        <dbReference type="EC" id="2.3.2.6"/>
    </reaction>
</comment>
<dbReference type="AlphaFoldDB" id="A0A1I6VJK6"/>
<keyword evidence="17" id="KW-1185">Reference proteome</keyword>
<name>A0A1I6VJK6_9SPHI</name>
<organism evidence="16 17">
    <name type="scientific">Sphingobacterium wenxiniae</name>
    <dbReference type="NCBI Taxonomy" id="683125"/>
    <lineage>
        <taxon>Bacteria</taxon>
        <taxon>Pseudomonadati</taxon>
        <taxon>Bacteroidota</taxon>
        <taxon>Sphingobacteriia</taxon>
        <taxon>Sphingobacteriales</taxon>
        <taxon>Sphingobacteriaceae</taxon>
        <taxon>Sphingobacterium</taxon>
    </lineage>
</organism>
<dbReference type="STRING" id="683125.SAMN05660206_11459"/>
<evidence type="ECO:0000256" key="3">
    <source>
        <dbReference type="ARBA" id="ARBA00022679"/>
    </source>
</evidence>
<comment type="similarity">
    <text evidence="9 15">Belongs to the L/F-transferase family.</text>
</comment>
<dbReference type="InterPro" id="IPR042221">
    <property type="entry name" value="Leu/Phe-tRNA_Trfase_N"/>
</dbReference>
<sequence length="215" mass="24461">MAYLLDEKMAFPHPSLADEDGLLAIGGDLSVERLLLAYAHGIFPWFSDDTPILWYAPHERFVLFPKELYISKSMKQFMRRTTFTLRHNTAFIDVVQQCATVERLGQDGTWITQDMQAAYLELHQQGHAHSFEVFNPEGQLVGGLYGVQVGRIFCGESMFAKVSNASKLALIYLCQAFNFELIDCQIHSEHLASLGAKMMPGEEYYRILQQQQTTT</sequence>
<evidence type="ECO:0000256" key="2">
    <source>
        <dbReference type="ARBA" id="ARBA00022490"/>
    </source>
</evidence>
<dbReference type="Gene3D" id="3.30.70.3550">
    <property type="entry name" value="Leucyl/phenylalanyl-tRNA-protein transferase, N-terminal domain"/>
    <property type="match status" value="1"/>
</dbReference>
<reference evidence="16 17" key="1">
    <citation type="submission" date="2016-10" db="EMBL/GenBank/DDBJ databases">
        <authorList>
            <person name="de Groot N.N."/>
        </authorList>
    </citation>
    <scope>NUCLEOTIDE SEQUENCE [LARGE SCALE GENOMIC DNA]</scope>
    <source>
        <strain evidence="16 17">DSM 22789</strain>
    </source>
</reference>
<dbReference type="HAMAP" id="MF_00688">
    <property type="entry name" value="Leu_Phe_trans"/>
    <property type="match status" value="1"/>
</dbReference>
<dbReference type="GO" id="GO:0008914">
    <property type="term" value="F:leucyl-tRNA--protein transferase activity"/>
    <property type="evidence" value="ECO:0007669"/>
    <property type="project" value="UniProtKB-UniRule"/>
</dbReference>
<dbReference type="FunFam" id="3.30.70.3550:FF:000001">
    <property type="entry name" value="Leucyl/phenylalanyl-tRNA--protein transferase"/>
    <property type="match status" value="1"/>
</dbReference>
<evidence type="ECO:0000256" key="13">
    <source>
        <dbReference type="ARBA" id="ARBA00077165"/>
    </source>
</evidence>
<dbReference type="GO" id="GO:0005737">
    <property type="term" value="C:cytoplasm"/>
    <property type="evidence" value="ECO:0007669"/>
    <property type="project" value="UniProtKB-SubCell"/>
</dbReference>
<dbReference type="NCBIfam" id="TIGR00667">
    <property type="entry name" value="aat"/>
    <property type="match status" value="1"/>
</dbReference>
<evidence type="ECO:0000256" key="9">
    <source>
        <dbReference type="ARBA" id="ARBA00061535"/>
    </source>
</evidence>
<dbReference type="GO" id="GO:0030163">
    <property type="term" value="P:protein catabolic process"/>
    <property type="evidence" value="ECO:0007669"/>
    <property type="project" value="UniProtKB-UniRule"/>
</dbReference>
<accession>A0A1I6VJK6</accession>
<evidence type="ECO:0000256" key="5">
    <source>
        <dbReference type="ARBA" id="ARBA00050607"/>
    </source>
</evidence>
<dbReference type="OrthoDB" id="9790282at2"/>
<evidence type="ECO:0000256" key="8">
    <source>
        <dbReference type="ARBA" id="ARBA00054043"/>
    </source>
</evidence>
<gene>
    <name evidence="15" type="primary">aat</name>
    <name evidence="16" type="ORF">SAMN05660206_11459</name>
</gene>
<dbReference type="RefSeq" id="WP_093367341.1">
    <property type="nucleotide sequence ID" value="NZ_FOZZ01000014.1"/>
</dbReference>
<evidence type="ECO:0000256" key="12">
    <source>
        <dbReference type="ARBA" id="ARBA00077136"/>
    </source>
</evidence>